<dbReference type="PANTHER" id="PTHR31973:SF195">
    <property type="entry name" value="MUDR FAMILY TRANSPOSASE"/>
    <property type="match status" value="1"/>
</dbReference>
<dbReference type="InterPro" id="IPR018289">
    <property type="entry name" value="MULE_transposase_dom"/>
</dbReference>
<accession>A0AAD9WM03</accession>
<organism evidence="2 3">
    <name type="scientific">Dipteronia dyeriana</name>
    <dbReference type="NCBI Taxonomy" id="168575"/>
    <lineage>
        <taxon>Eukaryota</taxon>
        <taxon>Viridiplantae</taxon>
        <taxon>Streptophyta</taxon>
        <taxon>Embryophyta</taxon>
        <taxon>Tracheophyta</taxon>
        <taxon>Spermatophyta</taxon>
        <taxon>Magnoliopsida</taxon>
        <taxon>eudicotyledons</taxon>
        <taxon>Gunneridae</taxon>
        <taxon>Pentapetalae</taxon>
        <taxon>rosids</taxon>
        <taxon>malvids</taxon>
        <taxon>Sapindales</taxon>
        <taxon>Sapindaceae</taxon>
        <taxon>Hippocastanoideae</taxon>
        <taxon>Acereae</taxon>
        <taxon>Dipteronia</taxon>
    </lineage>
</organism>
<name>A0AAD9WM03_9ROSI</name>
<evidence type="ECO:0000313" key="3">
    <source>
        <dbReference type="Proteomes" id="UP001280121"/>
    </source>
</evidence>
<gene>
    <name evidence="2" type="ORF">Ddye_029742</name>
</gene>
<protein>
    <recommendedName>
        <fullName evidence="1">MULE transposase domain-containing protein</fullName>
    </recommendedName>
</protein>
<evidence type="ECO:0000313" key="2">
    <source>
        <dbReference type="EMBL" id="KAK2634950.1"/>
    </source>
</evidence>
<dbReference type="Proteomes" id="UP001280121">
    <property type="component" value="Unassembled WGS sequence"/>
</dbReference>
<sequence>MAIRASIDGFNYVIRLIICIDVTHLKARTRGVLLVAVCKDGNVKIYPLTFGFTNSECIESWTWFLKKLSKLIQYSNHVMLVSDRHNGIFNVMEAIFPDAAHGICAYHLAQNLKRFYKQRDDVISLYYRAMYAYHIEDFNHLMAELKETYRKVYDELQGVGIKKFSRVHSPRKRLKCPDKPADPTLIGTEEVDDNIAVEPLVNEVEENAAEEPLLNDRADNTVGCRGWLNPHLCMVKFGLSAHL</sequence>
<evidence type="ECO:0000259" key="1">
    <source>
        <dbReference type="Pfam" id="PF10551"/>
    </source>
</evidence>
<proteinExistence type="predicted"/>
<keyword evidence="3" id="KW-1185">Reference proteome</keyword>
<dbReference type="EMBL" id="JANJYI010000009">
    <property type="protein sequence ID" value="KAK2634950.1"/>
    <property type="molecule type" value="Genomic_DNA"/>
</dbReference>
<dbReference type="PANTHER" id="PTHR31973">
    <property type="entry name" value="POLYPROTEIN, PUTATIVE-RELATED"/>
    <property type="match status" value="1"/>
</dbReference>
<feature type="domain" description="MULE transposase" evidence="1">
    <location>
        <begin position="17"/>
        <end position="111"/>
    </location>
</feature>
<dbReference type="AlphaFoldDB" id="A0AAD9WM03"/>
<reference evidence="2" key="1">
    <citation type="journal article" date="2023" name="Plant J.">
        <title>Genome sequences and population genomics provide insights into the demographic history, inbreeding, and mutation load of two 'living fossil' tree species of Dipteronia.</title>
        <authorList>
            <person name="Feng Y."/>
            <person name="Comes H.P."/>
            <person name="Chen J."/>
            <person name="Zhu S."/>
            <person name="Lu R."/>
            <person name="Zhang X."/>
            <person name="Li P."/>
            <person name="Qiu J."/>
            <person name="Olsen K.M."/>
            <person name="Qiu Y."/>
        </authorList>
    </citation>
    <scope>NUCLEOTIDE SEQUENCE</scope>
    <source>
        <strain evidence="2">KIB01</strain>
    </source>
</reference>
<dbReference type="Pfam" id="PF10551">
    <property type="entry name" value="MULE"/>
    <property type="match status" value="1"/>
</dbReference>
<comment type="caution">
    <text evidence="2">The sequence shown here is derived from an EMBL/GenBank/DDBJ whole genome shotgun (WGS) entry which is preliminary data.</text>
</comment>